<protein>
    <submittedName>
        <fullName evidence="2">Tail protein</fullName>
    </submittedName>
</protein>
<sequence length="134" mass="15039">MIKHSAIRKSVLDALKASVTDGSVMFFDGRPGFLDVQDLPAIAVYLSDAEPTDDYLDAGLWRATLHVEVFLKAASPDSELDNWVEQEILPVMENIPALNELTETTVQQGYEYQRDDEAVTWGSADVKYSLTYYM</sequence>
<dbReference type="EMBL" id="BRLF01000001">
    <property type="protein sequence ID" value="GKX46091.1"/>
    <property type="molecule type" value="Genomic_DNA"/>
</dbReference>
<gene>
    <name evidence="2" type="ORF">Pcaca03_08390</name>
    <name evidence="1" type="ORF">SOASR016_08430</name>
</gene>
<dbReference type="SUPFAM" id="SSF143749">
    <property type="entry name" value="Phage tail protein-like"/>
    <property type="match status" value="1"/>
</dbReference>
<dbReference type="Pfam" id="PF06141">
    <property type="entry name" value="Phage_tail_U"/>
    <property type="match status" value="1"/>
</dbReference>
<dbReference type="RefSeq" id="WP_104212013.1">
    <property type="nucleotide sequence ID" value="NZ_BRLF01000001.1"/>
</dbReference>
<dbReference type="Proteomes" id="UP001058167">
    <property type="component" value="Unassembled WGS sequence"/>
</dbReference>
<dbReference type="InterPro" id="IPR009312">
    <property type="entry name" value="Phage_lambda_GpU-like"/>
</dbReference>
<dbReference type="AlphaFoldDB" id="A0AAI9KX44"/>
<evidence type="ECO:0000313" key="2">
    <source>
        <dbReference type="EMBL" id="GLV68395.1"/>
    </source>
</evidence>
<dbReference type="Gene3D" id="3.30.70.1700">
    <property type="entry name" value="Phage minor tail protein U"/>
    <property type="match status" value="1"/>
</dbReference>
<proteinExistence type="predicted"/>
<accession>A0AAI9KX44</accession>
<name>A0AAI9KX44_PECCC</name>
<keyword evidence="3" id="KW-1185">Reference proteome</keyword>
<dbReference type="EMBL" id="BSRL01000001">
    <property type="protein sequence ID" value="GLV68395.1"/>
    <property type="molecule type" value="Genomic_DNA"/>
</dbReference>
<dbReference type="InterPro" id="IPR035934">
    <property type="entry name" value="Phage_tail_protein-like_sf"/>
</dbReference>
<evidence type="ECO:0000313" key="4">
    <source>
        <dbReference type="Proteomes" id="UP001165145"/>
    </source>
</evidence>
<reference evidence="2" key="2">
    <citation type="submission" date="2023-02" db="EMBL/GenBank/DDBJ databases">
        <title>Pectobacterium carotovorum subsp. carotovorum NBRC 12380.</title>
        <authorList>
            <person name="Ichikawa N."/>
            <person name="Sato H."/>
            <person name="Tonouchi N."/>
        </authorList>
    </citation>
    <scope>NUCLEOTIDE SEQUENCE</scope>
    <source>
        <strain evidence="2">NBRC 12380</strain>
    </source>
</reference>
<organism evidence="2 4">
    <name type="scientific">Pectobacterium carotovorum subsp. carotovorum</name>
    <name type="common">Erwinia carotovora subsp. carotovora</name>
    <dbReference type="NCBI Taxonomy" id="555"/>
    <lineage>
        <taxon>Bacteria</taxon>
        <taxon>Pseudomonadati</taxon>
        <taxon>Pseudomonadota</taxon>
        <taxon>Gammaproteobacteria</taxon>
        <taxon>Enterobacterales</taxon>
        <taxon>Pectobacteriaceae</taxon>
        <taxon>Pectobacterium</taxon>
    </lineage>
</organism>
<comment type="caution">
    <text evidence="2">The sequence shown here is derived from an EMBL/GenBank/DDBJ whole genome shotgun (WGS) entry which is preliminary data.</text>
</comment>
<reference evidence="1" key="1">
    <citation type="submission" date="2022-06" db="EMBL/GenBank/DDBJ databases">
        <title>Draft genome sequences of Pectobacterium carotovorum subsp. carotovorum str. NBRC12380.</title>
        <authorList>
            <person name="Wakabayashi Y."/>
            <person name="Kojima K."/>
        </authorList>
    </citation>
    <scope>NUCLEOTIDE SEQUENCE</scope>
    <source>
        <strain evidence="1">NBRC 12380</strain>
    </source>
</reference>
<dbReference type="InterPro" id="IPR038512">
    <property type="entry name" value="GpU-like_sf"/>
</dbReference>
<evidence type="ECO:0000313" key="1">
    <source>
        <dbReference type="EMBL" id="GKX46091.1"/>
    </source>
</evidence>
<evidence type="ECO:0000313" key="3">
    <source>
        <dbReference type="Proteomes" id="UP001058167"/>
    </source>
</evidence>
<dbReference type="Proteomes" id="UP001165145">
    <property type="component" value="Unassembled WGS sequence"/>
</dbReference>